<evidence type="ECO:0000313" key="3">
    <source>
        <dbReference type="EMBL" id="MBR8826846.1"/>
    </source>
</evidence>
<evidence type="ECO:0000313" key="4">
    <source>
        <dbReference type="Proteomes" id="UP000767446"/>
    </source>
</evidence>
<dbReference type="InterPro" id="IPR003769">
    <property type="entry name" value="ClpS_core"/>
</dbReference>
<evidence type="ECO:0000256" key="1">
    <source>
        <dbReference type="HAMAP-Rule" id="MF_00302"/>
    </source>
</evidence>
<keyword evidence="3" id="KW-0645">Protease</keyword>
<comment type="function">
    <text evidence="1">Involved in the modulation of the specificity of the ClpAP-mediated ATP-dependent protein degradation.</text>
</comment>
<dbReference type="Gene3D" id="3.30.1390.10">
    <property type="match status" value="1"/>
</dbReference>
<dbReference type="PANTHER" id="PTHR33473">
    <property type="entry name" value="ATP-DEPENDENT CLP PROTEASE ADAPTER PROTEIN CLPS1, CHLOROPLASTIC"/>
    <property type="match status" value="1"/>
</dbReference>
<reference evidence="3" key="1">
    <citation type="submission" date="2021-02" db="EMBL/GenBank/DDBJ databases">
        <title>Metagenome analyses of Stigonema ocellatum DSM 106950, Chlorogloea purpurea SAG 13.99 and Gomphosphaeria aponina DSM 107014.</title>
        <authorList>
            <person name="Marter P."/>
            <person name="Huang S."/>
        </authorList>
    </citation>
    <scope>NUCLEOTIDE SEQUENCE</scope>
    <source>
        <strain evidence="3">JP213</strain>
    </source>
</reference>
<dbReference type="InterPro" id="IPR022935">
    <property type="entry name" value="ClpS"/>
</dbReference>
<protein>
    <recommendedName>
        <fullName evidence="1">ATP-dependent Clp protease adapter protein ClpS</fullName>
    </recommendedName>
</protein>
<dbReference type="NCBIfam" id="NF009563">
    <property type="entry name" value="PRK13019.1-3"/>
    <property type="match status" value="1"/>
</dbReference>
<evidence type="ECO:0000259" key="2">
    <source>
        <dbReference type="Pfam" id="PF02617"/>
    </source>
</evidence>
<dbReference type="GO" id="GO:0006508">
    <property type="term" value="P:proteolysis"/>
    <property type="evidence" value="ECO:0007669"/>
    <property type="project" value="UniProtKB-UniRule"/>
</dbReference>
<accession>A0A941GPX0</accession>
<comment type="caution">
    <text evidence="3">The sequence shown here is derived from an EMBL/GenBank/DDBJ whole genome shotgun (WGS) entry which is preliminary data.</text>
</comment>
<proteinExistence type="inferred from homology"/>
<name>A0A941GPX0_9CHRO</name>
<dbReference type="HAMAP" id="MF_00302">
    <property type="entry name" value="ClpS"/>
    <property type="match status" value="1"/>
</dbReference>
<comment type="similarity">
    <text evidence="1">Belongs to the ClpS family.</text>
</comment>
<sequence length="102" mass="11525">MSQVVATTAPTVAPRSSTTVVRKTYPNYKVIVLNDDFNTFEHVAECLMKYIPGMTSDRAWSLTDQVHQEGLAIVWVGPFEQAELYHQQLRRENLTMAPLEAA</sequence>
<dbReference type="AlphaFoldDB" id="A0A941GPX0"/>
<dbReference type="Pfam" id="PF02617">
    <property type="entry name" value="ClpS"/>
    <property type="match status" value="1"/>
</dbReference>
<organism evidence="3 4">
    <name type="scientific">Gomphosphaeria aponina SAG 52.96 = DSM 107014</name>
    <dbReference type="NCBI Taxonomy" id="1521640"/>
    <lineage>
        <taxon>Bacteria</taxon>
        <taxon>Bacillati</taxon>
        <taxon>Cyanobacteriota</taxon>
        <taxon>Cyanophyceae</taxon>
        <taxon>Oscillatoriophycideae</taxon>
        <taxon>Chroococcales</taxon>
        <taxon>Gomphosphaeriaceae</taxon>
        <taxon>Gomphosphaeria</taxon>
    </lineage>
</organism>
<dbReference type="EMBL" id="JADQBC010000012">
    <property type="protein sequence ID" value="MBR8826846.1"/>
    <property type="molecule type" value="Genomic_DNA"/>
</dbReference>
<dbReference type="Proteomes" id="UP000767446">
    <property type="component" value="Unassembled WGS sequence"/>
</dbReference>
<dbReference type="PANTHER" id="PTHR33473:SF3">
    <property type="entry name" value="ATP-DEPENDENT CLP PROTEASE ADAPTER PROTEIN CLPS"/>
    <property type="match status" value="1"/>
</dbReference>
<dbReference type="GO" id="GO:0008233">
    <property type="term" value="F:peptidase activity"/>
    <property type="evidence" value="ECO:0007669"/>
    <property type="project" value="UniProtKB-KW"/>
</dbReference>
<dbReference type="InterPro" id="IPR014719">
    <property type="entry name" value="Ribosomal_bL12_C/ClpS-like"/>
</dbReference>
<feature type="domain" description="Adaptor protein ClpS core" evidence="2">
    <location>
        <begin position="24"/>
        <end position="99"/>
    </location>
</feature>
<dbReference type="GO" id="GO:0030163">
    <property type="term" value="P:protein catabolic process"/>
    <property type="evidence" value="ECO:0007669"/>
    <property type="project" value="InterPro"/>
</dbReference>
<gene>
    <name evidence="1 3" type="primary">clpS</name>
    <name evidence="3" type="ORF">DSM107014_02905</name>
</gene>
<keyword evidence="3" id="KW-0378">Hydrolase</keyword>
<dbReference type="SUPFAM" id="SSF54736">
    <property type="entry name" value="ClpS-like"/>
    <property type="match status" value="1"/>
</dbReference>
<comment type="subunit">
    <text evidence="1">Binds to the N-terminal domain of the chaperone ClpA.</text>
</comment>